<evidence type="ECO:0000313" key="2">
    <source>
        <dbReference type="EMBL" id="WKK80840.1"/>
    </source>
</evidence>
<dbReference type="EMBL" id="CP129968">
    <property type="protein sequence ID" value="WKK80840.1"/>
    <property type="molecule type" value="Genomic_DNA"/>
</dbReference>
<dbReference type="RefSeq" id="WP_302125615.1">
    <property type="nucleotide sequence ID" value="NZ_CP129968.2"/>
</dbReference>
<name>A0AA49GCZ1_9BACT</name>
<dbReference type="Pfam" id="PF00085">
    <property type="entry name" value="Thioredoxin"/>
    <property type="match status" value="1"/>
</dbReference>
<sequence>MIEQLNDDNLWLHLFTNQRVVVRLYSDYSALCNAFEASYKSIAKENKKSIQFIDVDVSENPNSVNAIGAYSLPFVGIYEEGELKEKFSTPNLSQLHTMIQNQIT</sequence>
<dbReference type="Proteomes" id="UP001232019">
    <property type="component" value="Chromosome"/>
</dbReference>
<feature type="domain" description="Thioredoxin" evidence="1">
    <location>
        <begin position="5"/>
        <end position="99"/>
    </location>
</feature>
<dbReference type="KEGG" id="marp:QYS47_27810"/>
<protein>
    <submittedName>
        <fullName evidence="2">Thioredoxin domain-containing protein</fullName>
    </submittedName>
</protein>
<dbReference type="SUPFAM" id="SSF52833">
    <property type="entry name" value="Thioredoxin-like"/>
    <property type="match status" value="1"/>
</dbReference>
<accession>A0AA49GCZ1</accession>
<proteinExistence type="predicted"/>
<organism evidence="2">
    <name type="scientific">Marivirga arenosa</name>
    <dbReference type="NCBI Taxonomy" id="3059076"/>
    <lineage>
        <taxon>Bacteria</taxon>
        <taxon>Pseudomonadati</taxon>
        <taxon>Bacteroidota</taxon>
        <taxon>Cytophagia</taxon>
        <taxon>Cytophagales</taxon>
        <taxon>Marivirgaceae</taxon>
        <taxon>Marivirga</taxon>
    </lineage>
</organism>
<dbReference type="InterPro" id="IPR013766">
    <property type="entry name" value="Thioredoxin_domain"/>
</dbReference>
<dbReference type="InterPro" id="IPR036249">
    <property type="entry name" value="Thioredoxin-like_sf"/>
</dbReference>
<dbReference type="AlphaFoldDB" id="A0AA49GCZ1"/>
<dbReference type="Gene3D" id="3.40.30.10">
    <property type="entry name" value="Glutaredoxin"/>
    <property type="match status" value="1"/>
</dbReference>
<gene>
    <name evidence="2" type="ORF">QYS47_27810</name>
</gene>
<reference evidence="2" key="1">
    <citation type="submission" date="2023-08" db="EMBL/GenBank/DDBJ databases">
        <title>Comparative genomics and taxonomic characterization of three novel marine species of genus Marivirga.</title>
        <authorList>
            <person name="Muhammad N."/>
            <person name="Kim S.-G."/>
        </authorList>
    </citation>
    <scope>NUCLEOTIDE SEQUENCE</scope>
    <source>
        <strain evidence="2">BKB1-2</strain>
    </source>
</reference>
<evidence type="ECO:0000259" key="1">
    <source>
        <dbReference type="Pfam" id="PF00085"/>
    </source>
</evidence>